<dbReference type="InterPro" id="IPR036737">
    <property type="entry name" value="OmpA-like_sf"/>
</dbReference>
<keyword evidence="3 4" id="KW-0472">Membrane</keyword>
<protein>
    <submittedName>
        <fullName evidence="7">Phosphate ABC transporter substrate-binding protein, PhoT family</fullName>
    </submittedName>
</protein>
<dbReference type="GO" id="GO:0016020">
    <property type="term" value="C:membrane"/>
    <property type="evidence" value="ECO:0007669"/>
    <property type="project" value="UniProtKB-SubCell"/>
</dbReference>
<evidence type="ECO:0000256" key="5">
    <source>
        <dbReference type="SAM" id="SignalP"/>
    </source>
</evidence>
<evidence type="ECO:0000259" key="6">
    <source>
        <dbReference type="PROSITE" id="PS51123"/>
    </source>
</evidence>
<dbReference type="InterPro" id="IPR024370">
    <property type="entry name" value="PBP_domain"/>
</dbReference>
<dbReference type="InterPro" id="IPR006665">
    <property type="entry name" value="OmpA-like"/>
</dbReference>
<dbReference type="EMBL" id="FXTO01000001">
    <property type="protein sequence ID" value="SMO38796.1"/>
    <property type="molecule type" value="Genomic_DNA"/>
</dbReference>
<dbReference type="InterPro" id="IPR006664">
    <property type="entry name" value="OMP_bac"/>
</dbReference>
<dbReference type="PANTHER" id="PTHR30570:SF1">
    <property type="entry name" value="PHOSPHATE-BINDING PROTEIN PSTS"/>
    <property type="match status" value="1"/>
</dbReference>
<feature type="chain" id="PRO_5021836107" evidence="5">
    <location>
        <begin position="24"/>
        <end position="522"/>
    </location>
</feature>
<gene>
    <name evidence="7" type="ORF">SAMN06265173_101385</name>
</gene>
<reference evidence="7 8" key="1">
    <citation type="submission" date="2017-05" db="EMBL/GenBank/DDBJ databases">
        <authorList>
            <person name="Varghese N."/>
            <person name="Submissions S."/>
        </authorList>
    </citation>
    <scope>NUCLEOTIDE SEQUENCE [LARGE SCALE GENOMIC DNA]</scope>
    <source>
        <strain evidence="7 8">DSM 29506</strain>
    </source>
</reference>
<evidence type="ECO:0000256" key="1">
    <source>
        <dbReference type="ARBA" id="ARBA00004370"/>
    </source>
</evidence>
<comment type="subcellular location">
    <subcellularLocation>
        <location evidence="1">Membrane</location>
    </subcellularLocation>
</comment>
<dbReference type="PROSITE" id="PS51123">
    <property type="entry name" value="OMPA_2"/>
    <property type="match status" value="1"/>
</dbReference>
<dbReference type="Gene3D" id="3.30.1330.60">
    <property type="entry name" value="OmpA-like domain"/>
    <property type="match status" value="1"/>
</dbReference>
<sequence length="522" mass="56430">MKPARAVIFAALFLLGFISSANAQDVTLISPDNQVEINGTLLGFDGEFYRVDTIYGELTVDGSGVRCEGPACPNLEDFVAELAISGEASVGAVLLPALIESFAQRAGLRVRREELSMTETRFELSQRSSGKVTGLFTVRATNTDEGFADLLANEADIVMSLREVRENEARLAQEAGLGDLKGSGRSRVLALDAFVPIVAQDNPLRSITTSQLSRIFAGKLRNWSDLGGPDAPITVHLRDGKSGLGQAAVDRLLAPVGANLVPGAKTYRNNRDLATAVQGDPFGIGLSNESETGDARAVPLSGNCGFILSAERKTVKTEDYPLTAPIFLYLPARRLPKLARDFLTFTRGTQAQLVIRRAGYTDQAPELVPIDVQGNRFANAIAQAGEEVTLDDLQRMASVLMPMKRLTTTFRFEVGSARLDAQSRSNVEQLALSLEAGQYDTHRLVFVGFSDGEGPAKANLAIAQRRAEAVREAVIAAAETANFERLKLDVDAFGEAMPMACDDSAWGRQVNRRVEVWVQHSE</sequence>
<proteinExistence type="predicted"/>
<keyword evidence="2 5" id="KW-0732">Signal</keyword>
<name>A0A521AVE0_9RHOB</name>
<dbReference type="AlphaFoldDB" id="A0A521AVE0"/>
<dbReference type="PANTHER" id="PTHR30570">
    <property type="entry name" value="PERIPLASMIC PHOSPHATE BINDING COMPONENT OF PHOSPHATE ABC TRANSPORTER"/>
    <property type="match status" value="1"/>
</dbReference>
<accession>A0A521AVE0</accession>
<dbReference type="RefSeq" id="WP_142491680.1">
    <property type="nucleotide sequence ID" value="NZ_FXTO01000001.1"/>
</dbReference>
<dbReference type="Proteomes" id="UP000316030">
    <property type="component" value="Unassembled WGS sequence"/>
</dbReference>
<dbReference type="CDD" id="cd07185">
    <property type="entry name" value="OmpA_C-like"/>
    <property type="match status" value="1"/>
</dbReference>
<evidence type="ECO:0000256" key="4">
    <source>
        <dbReference type="PROSITE-ProRule" id="PRU00473"/>
    </source>
</evidence>
<dbReference type="Gene3D" id="3.40.190.10">
    <property type="entry name" value="Periplasmic binding protein-like II"/>
    <property type="match status" value="2"/>
</dbReference>
<evidence type="ECO:0000256" key="2">
    <source>
        <dbReference type="ARBA" id="ARBA00022729"/>
    </source>
</evidence>
<dbReference type="Pfam" id="PF00691">
    <property type="entry name" value="OmpA"/>
    <property type="match status" value="1"/>
</dbReference>
<dbReference type="PRINTS" id="PR01021">
    <property type="entry name" value="OMPADOMAIN"/>
</dbReference>
<evidence type="ECO:0000313" key="7">
    <source>
        <dbReference type="EMBL" id="SMO38796.1"/>
    </source>
</evidence>
<keyword evidence="8" id="KW-1185">Reference proteome</keyword>
<dbReference type="InterPro" id="IPR050811">
    <property type="entry name" value="Phosphate_ABC_transporter"/>
</dbReference>
<dbReference type="Pfam" id="PF12849">
    <property type="entry name" value="PBP_like_2"/>
    <property type="match status" value="1"/>
</dbReference>
<evidence type="ECO:0000256" key="3">
    <source>
        <dbReference type="ARBA" id="ARBA00023136"/>
    </source>
</evidence>
<dbReference type="SUPFAM" id="SSF103088">
    <property type="entry name" value="OmpA-like"/>
    <property type="match status" value="1"/>
</dbReference>
<feature type="signal peptide" evidence="5">
    <location>
        <begin position="1"/>
        <end position="23"/>
    </location>
</feature>
<evidence type="ECO:0000313" key="8">
    <source>
        <dbReference type="Proteomes" id="UP000316030"/>
    </source>
</evidence>
<feature type="domain" description="OmpA-like" evidence="6">
    <location>
        <begin position="399"/>
        <end position="522"/>
    </location>
</feature>
<dbReference type="OrthoDB" id="9790048at2"/>
<dbReference type="SUPFAM" id="SSF53850">
    <property type="entry name" value="Periplasmic binding protein-like II"/>
    <property type="match status" value="1"/>
</dbReference>
<organism evidence="7 8">
    <name type="scientific">Thalassovita litoralis</name>
    <dbReference type="NCBI Taxonomy" id="1010611"/>
    <lineage>
        <taxon>Bacteria</taxon>
        <taxon>Pseudomonadati</taxon>
        <taxon>Pseudomonadota</taxon>
        <taxon>Alphaproteobacteria</taxon>
        <taxon>Rhodobacterales</taxon>
        <taxon>Roseobacteraceae</taxon>
        <taxon>Thalassovita</taxon>
    </lineage>
</organism>